<dbReference type="Proteomes" id="UP000003973">
    <property type="component" value="Unassembled WGS sequence"/>
</dbReference>
<evidence type="ECO:0000259" key="1">
    <source>
        <dbReference type="Pfam" id="PF14301"/>
    </source>
</evidence>
<dbReference type="RefSeq" id="WP_005877214.1">
    <property type="nucleotide sequence ID" value="NZ_CABMNL010000001.1"/>
</dbReference>
<dbReference type="AlphaFoldDB" id="C3X3W2"/>
<gene>
    <name evidence="2" type="ORF">OFAG_01051</name>
</gene>
<dbReference type="EMBL" id="ACDP02000011">
    <property type="protein sequence ID" value="EEO27898.1"/>
    <property type="molecule type" value="Genomic_DNA"/>
</dbReference>
<accession>C3X3W2</accession>
<name>C3X3W2_9BURK</name>
<keyword evidence="3" id="KW-1185">Reference proteome</keyword>
<dbReference type="eggNOG" id="ENOG5033D9N">
    <property type="taxonomic scope" value="Bacteria"/>
</dbReference>
<comment type="caution">
    <text evidence="2">The sequence shown here is derived from an EMBL/GenBank/DDBJ whole genome shotgun (WGS) entry which is preliminary data.</text>
</comment>
<feature type="domain" description="DUF4376" evidence="1">
    <location>
        <begin position="103"/>
        <end position="213"/>
    </location>
</feature>
<proteinExistence type="predicted"/>
<dbReference type="Pfam" id="PF14301">
    <property type="entry name" value="DUF4376"/>
    <property type="match status" value="1"/>
</dbReference>
<protein>
    <recommendedName>
        <fullName evidence="1">DUF4376 domain-containing protein</fullName>
    </recommendedName>
</protein>
<evidence type="ECO:0000313" key="3">
    <source>
        <dbReference type="Proteomes" id="UP000003973"/>
    </source>
</evidence>
<dbReference type="HOGENOM" id="CLU_1260410_0_0_4"/>
<reference evidence="2" key="1">
    <citation type="submission" date="2011-10" db="EMBL/GenBank/DDBJ databases">
        <title>The Genome Sequence of Oxalobacter formigenes HOxBLS.</title>
        <authorList>
            <consortium name="The Broad Institute Genome Sequencing Platform"/>
            <person name="Earl A."/>
            <person name="Ward D."/>
            <person name="Feldgarden M."/>
            <person name="Gevers D."/>
            <person name="Allison M.J."/>
            <person name="Humphrey S."/>
            <person name="Young S.K."/>
            <person name="Zeng Q."/>
            <person name="Gargeya S."/>
            <person name="Fitzgerald M."/>
            <person name="Haas B."/>
            <person name="Abouelleil A."/>
            <person name="Alvarado L."/>
            <person name="Arachchi H.M."/>
            <person name="Berlin A."/>
            <person name="Brown A."/>
            <person name="Chapman S.B."/>
            <person name="Chen Z."/>
            <person name="Dunbar C."/>
            <person name="Freedman E."/>
            <person name="Gearin G."/>
            <person name="Goldberg J."/>
            <person name="Griggs A."/>
            <person name="Gujja S."/>
            <person name="Heiman D."/>
            <person name="Howarth C."/>
            <person name="Larson L."/>
            <person name="Lui A."/>
            <person name="MacDonald P.J.P."/>
            <person name="Montmayeur A."/>
            <person name="Murphy C."/>
            <person name="Neiman D."/>
            <person name="Pearson M."/>
            <person name="Priest M."/>
            <person name="Roberts A."/>
            <person name="Saif S."/>
            <person name="Shea T."/>
            <person name="Shenoy N."/>
            <person name="Sisk P."/>
            <person name="Stolte C."/>
            <person name="Sykes S."/>
            <person name="Wortman J."/>
            <person name="Nusbaum C."/>
            <person name="Birren B."/>
        </authorList>
    </citation>
    <scope>NUCLEOTIDE SEQUENCE [LARGE SCALE GENOMIC DNA]</scope>
    <source>
        <strain evidence="2">HOxBLS</strain>
    </source>
</reference>
<organism evidence="2 3">
    <name type="scientific">Oxalobacter paraformigenes</name>
    <dbReference type="NCBI Taxonomy" id="556268"/>
    <lineage>
        <taxon>Bacteria</taxon>
        <taxon>Pseudomonadati</taxon>
        <taxon>Pseudomonadota</taxon>
        <taxon>Betaproteobacteria</taxon>
        <taxon>Burkholderiales</taxon>
        <taxon>Oxalobacteraceae</taxon>
        <taxon>Oxalobacter</taxon>
    </lineage>
</organism>
<dbReference type="InterPro" id="IPR025484">
    <property type="entry name" value="DUF4376"/>
</dbReference>
<sequence length="219" mass="24174">MKATRTVYEYDEAGLYVGETTAEPSPREKDVWLIPANATELEPPITGEHECAVFRNGRWSVRYDYRGTTYWLPDGTEHTITETGMIVPEGALTEPPPPSLETVRQRKLAELDAAFASASGKAHCLSSAGFEVNADETASRNVANLILSMEAKGQETARFRAYDNTFHELRLSQLKTLQLEIIAHREALYARKWALCDAIAAARSVKKLEAVDIASGMAA</sequence>
<evidence type="ECO:0000313" key="2">
    <source>
        <dbReference type="EMBL" id="EEO27898.1"/>
    </source>
</evidence>